<protein>
    <submittedName>
        <fullName evidence="2">Uncharacterized protein</fullName>
    </submittedName>
</protein>
<dbReference type="EMBL" id="JBHSDP010000003">
    <property type="protein sequence ID" value="MFC4326438.1"/>
    <property type="molecule type" value="Genomic_DNA"/>
</dbReference>
<name>A0ABV8T5W5_9ACTN</name>
<keyword evidence="3" id="KW-1185">Reference proteome</keyword>
<reference evidence="3" key="1">
    <citation type="journal article" date="2019" name="Int. J. Syst. Evol. Microbiol.">
        <title>The Global Catalogue of Microorganisms (GCM) 10K type strain sequencing project: providing services to taxonomists for standard genome sequencing and annotation.</title>
        <authorList>
            <consortium name="The Broad Institute Genomics Platform"/>
            <consortium name="The Broad Institute Genome Sequencing Center for Infectious Disease"/>
            <person name="Wu L."/>
            <person name="Ma J."/>
        </authorList>
    </citation>
    <scope>NUCLEOTIDE SEQUENCE [LARGE SCALE GENOMIC DNA]</scope>
    <source>
        <strain evidence="3">PCU 347</strain>
    </source>
</reference>
<feature type="compositionally biased region" description="Low complexity" evidence="1">
    <location>
        <begin position="258"/>
        <end position="270"/>
    </location>
</feature>
<dbReference type="RefSeq" id="WP_381736512.1">
    <property type="nucleotide sequence ID" value="NZ_JBHSDP010000003.1"/>
</dbReference>
<proteinExistence type="predicted"/>
<gene>
    <name evidence="2" type="ORF">ACFPC0_01050</name>
</gene>
<evidence type="ECO:0000313" key="2">
    <source>
        <dbReference type="EMBL" id="MFC4326438.1"/>
    </source>
</evidence>
<evidence type="ECO:0000313" key="3">
    <source>
        <dbReference type="Proteomes" id="UP001595824"/>
    </source>
</evidence>
<feature type="region of interest" description="Disordered" evidence="1">
    <location>
        <begin position="258"/>
        <end position="284"/>
    </location>
</feature>
<feature type="region of interest" description="Disordered" evidence="1">
    <location>
        <begin position="364"/>
        <end position="395"/>
    </location>
</feature>
<comment type="caution">
    <text evidence="2">The sequence shown here is derived from an EMBL/GenBank/DDBJ whole genome shotgun (WGS) entry which is preliminary data.</text>
</comment>
<accession>A0ABV8T5W5</accession>
<dbReference type="Proteomes" id="UP001595824">
    <property type="component" value="Unassembled WGS sequence"/>
</dbReference>
<evidence type="ECO:0000256" key="1">
    <source>
        <dbReference type="SAM" id="MobiDB-lite"/>
    </source>
</evidence>
<organism evidence="2 3">
    <name type="scientific">Streptomyces andamanensis</name>
    <dbReference type="NCBI Taxonomy" id="1565035"/>
    <lineage>
        <taxon>Bacteria</taxon>
        <taxon>Bacillati</taxon>
        <taxon>Actinomycetota</taxon>
        <taxon>Actinomycetes</taxon>
        <taxon>Kitasatosporales</taxon>
        <taxon>Streptomycetaceae</taxon>
        <taxon>Streptomyces</taxon>
    </lineage>
</organism>
<sequence length="414" mass="43624">MAEEPWYNSIVVMLTGMSVPLGSAERMYREVELPHVELVRFLDGLQQAVVGTAGAVATGASGEWPREYLRAMSTFASGDGADHIESLKSVATQLAEAAHEFAYQIDYTNLMIVEQVFQFLAQLLVILLMEIYNPLQAGFEKLELFSFFGSVFRAELLAFLAREAAQAALVVALNTVLATALDGLTRWLLALRGEHTSQGAAYRKQSAKFGAIQGAVSAVVPFVLGPVGKFFGKLVLGPKALKNVEEVIEGALHGPARAGPARGAGKAFAPEGGEKAARSVAQHGRSEVSPLVGAEADGFGREVARLVVPMAIRLGNEVVWPGAREEFRRAVGQQFARAFAGQTARESGGAAGAARGAAGRAAVGGRVHGRCRASPGRSGTRAGEGPGLDAEGTWTGCGPLCPTGWPVRCPRTRG</sequence>